<keyword evidence="5" id="KW-0521">NADP</keyword>
<evidence type="ECO:0000256" key="2">
    <source>
        <dbReference type="ARBA" id="ARBA00022563"/>
    </source>
</evidence>
<keyword evidence="3" id="KW-0658">Purine biosynthesis</keyword>
<dbReference type="PANTHER" id="PTHR48099">
    <property type="entry name" value="C-1-TETRAHYDROFOLATE SYNTHASE, CYTOPLASMIC-RELATED"/>
    <property type="match status" value="1"/>
</dbReference>
<keyword evidence="2" id="KW-0554">One-carbon metabolism</keyword>
<feature type="domain" description="Tetrahydrofolate dehydrogenase/cyclohydrolase NAD(P)-binding" evidence="10">
    <location>
        <begin position="121"/>
        <end position="246"/>
    </location>
</feature>
<dbReference type="GO" id="GO:0005829">
    <property type="term" value="C:cytosol"/>
    <property type="evidence" value="ECO:0007669"/>
    <property type="project" value="TreeGrafter"/>
</dbReference>
<dbReference type="GO" id="GO:0009086">
    <property type="term" value="P:methionine biosynthetic process"/>
    <property type="evidence" value="ECO:0007669"/>
    <property type="project" value="UniProtKB-KW"/>
</dbReference>
<dbReference type="EMBL" id="MHLZ01000024">
    <property type="protein sequence ID" value="OGZ19719.1"/>
    <property type="molecule type" value="Genomic_DNA"/>
</dbReference>
<evidence type="ECO:0000256" key="7">
    <source>
        <dbReference type="ARBA" id="ARBA00023167"/>
    </source>
</evidence>
<dbReference type="Gene3D" id="3.40.50.10860">
    <property type="entry name" value="Leucine Dehydrogenase, chain A, domain 1"/>
    <property type="match status" value="1"/>
</dbReference>
<dbReference type="InterPro" id="IPR020630">
    <property type="entry name" value="THF_DH/CycHdrlase_cat_dom"/>
</dbReference>
<feature type="domain" description="Tetrahydrofolate dehydrogenase/cyclohydrolase catalytic" evidence="9">
    <location>
        <begin position="3"/>
        <end position="113"/>
    </location>
</feature>
<evidence type="ECO:0000313" key="12">
    <source>
        <dbReference type="Proteomes" id="UP000177360"/>
    </source>
</evidence>
<dbReference type="InterPro" id="IPR036291">
    <property type="entry name" value="NAD(P)-bd_dom_sf"/>
</dbReference>
<evidence type="ECO:0000313" key="11">
    <source>
        <dbReference type="EMBL" id="OGZ19719.1"/>
    </source>
</evidence>
<dbReference type="GO" id="GO:0006164">
    <property type="term" value="P:purine nucleotide biosynthetic process"/>
    <property type="evidence" value="ECO:0007669"/>
    <property type="project" value="UniProtKB-KW"/>
</dbReference>
<keyword evidence="7" id="KW-0028">Amino-acid biosynthesis</keyword>
<dbReference type="InterPro" id="IPR020867">
    <property type="entry name" value="THF_DH/CycHdrlase_CS"/>
</dbReference>
<dbReference type="InterPro" id="IPR046346">
    <property type="entry name" value="Aminoacid_DH-like_N_sf"/>
</dbReference>
<reference evidence="11 12" key="1">
    <citation type="journal article" date="2016" name="Nat. Commun.">
        <title>Thousands of microbial genomes shed light on interconnected biogeochemical processes in an aquifer system.</title>
        <authorList>
            <person name="Anantharaman K."/>
            <person name="Brown C.T."/>
            <person name="Hug L.A."/>
            <person name="Sharon I."/>
            <person name="Castelle C.J."/>
            <person name="Probst A.J."/>
            <person name="Thomas B.C."/>
            <person name="Singh A."/>
            <person name="Wilkins M.J."/>
            <person name="Karaoz U."/>
            <person name="Brodie E.L."/>
            <person name="Williams K.H."/>
            <person name="Hubbard S.S."/>
            <person name="Banfield J.F."/>
        </authorList>
    </citation>
    <scope>NUCLEOTIDE SEQUENCE [LARGE SCALE GENOMIC DNA]</scope>
</reference>
<dbReference type="Pfam" id="PF02882">
    <property type="entry name" value="THF_DHG_CYH_C"/>
    <property type="match status" value="1"/>
</dbReference>
<keyword evidence="4" id="KW-0378">Hydrolase</keyword>
<evidence type="ECO:0000256" key="1">
    <source>
        <dbReference type="ARBA" id="ARBA00004777"/>
    </source>
</evidence>
<evidence type="ECO:0000259" key="10">
    <source>
        <dbReference type="Pfam" id="PF02882"/>
    </source>
</evidence>
<dbReference type="SUPFAM" id="SSF51735">
    <property type="entry name" value="NAD(P)-binding Rossmann-fold domains"/>
    <property type="match status" value="1"/>
</dbReference>
<comment type="caution">
    <text evidence="11">The sequence shown here is derived from an EMBL/GenBank/DDBJ whole genome shotgun (WGS) entry which is preliminary data.</text>
</comment>
<keyword evidence="6" id="KW-0560">Oxidoreductase</keyword>
<dbReference type="AlphaFoldDB" id="A0A1G2E255"/>
<dbReference type="PANTHER" id="PTHR48099:SF5">
    <property type="entry name" value="C-1-TETRAHYDROFOLATE SYNTHASE, CYTOPLASMIC"/>
    <property type="match status" value="1"/>
</dbReference>
<dbReference type="PROSITE" id="PS00767">
    <property type="entry name" value="THF_DHG_CYH_2"/>
    <property type="match status" value="1"/>
</dbReference>
<keyword evidence="7" id="KW-0486">Methionine biosynthesis</keyword>
<dbReference type="GO" id="GO:0004477">
    <property type="term" value="F:methenyltetrahydrofolate cyclohydrolase activity"/>
    <property type="evidence" value="ECO:0007669"/>
    <property type="project" value="TreeGrafter"/>
</dbReference>
<dbReference type="GO" id="GO:0035999">
    <property type="term" value="P:tetrahydrofolate interconversion"/>
    <property type="evidence" value="ECO:0007669"/>
    <property type="project" value="TreeGrafter"/>
</dbReference>
<sequence>MIIDGKKISEKILSEVRKKIGRDNLRLKLAVVLVGDDYASNAYVDRKKIACEKVGIDFELFNFSFDISQEDLKNKIKEIAGKKDVTGIIVQLPLPEKFNTQDVLDIISDNKNAEFISPVVSAVEKIFKEYNISLKNKKIVLIGRGKLVGRPLADWLSKNNLEFFGIEEIKTADIVISGVGDSGLISGDMIKKGAVVIDIGFSLDKNKKAVGDVDFDSVSKKASYITPVPGGVGPITVACLLENLLKLK</sequence>
<comment type="pathway">
    <text evidence="1">One-carbon metabolism; tetrahydrofolate interconversion.</text>
</comment>
<dbReference type="GO" id="GO:0004488">
    <property type="term" value="F:methylenetetrahydrofolate dehydrogenase (NADP+) activity"/>
    <property type="evidence" value="ECO:0007669"/>
    <property type="project" value="InterPro"/>
</dbReference>
<protein>
    <submittedName>
        <fullName evidence="11">Uncharacterized protein</fullName>
    </submittedName>
</protein>
<dbReference type="Proteomes" id="UP000177360">
    <property type="component" value="Unassembled WGS sequence"/>
</dbReference>
<evidence type="ECO:0000256" key="6">
    <source>
        <dbReference type="ARBA" id="ARBA00023002"/>
    </source>
</evidence>
<dbReference type="Gene3D" id="3.40.50.720">
    <property type="entry name" value="NAD(P)-binding Rossmann-like Domain"/>
    <property type="match status" value="1"/>
</dbReference>
<dbReference type="Pfam" id="PF00763">
    <property type="entry name" value="THF_DHG_CYH"/>
    <property type="match status" value="1"/>
</dbReference>
<evidence type="ECO:0000256" key="5">
    <source>
        <dbReference type="ARBA" id="ARBA00022857"/>
    </source>
</evidence>
<dbReference type="InterPro" id="IPR000672">
    <property type="entry name" value="THF_DH/CycHdrlase"/>
</dbReference>
<gene>
    <name evidence="11" type="ORF">A2626_00425</name>
</gene>
<evidence type="ECO:0000256" key="3">
    <source>
        <dbReference type="ARBA" id="ARBA00022755"/>
    </source>
</evidence>
<accession>A0A1G2E255</accession>
<evidence type="ECO:0000259" key="9">
    <source>
        <dbReference type="Pfam" id="PF00763"/>
    </source>
</evidence>
<dbReference type="InterPro" id="IPR020631">
    <property type="entry name" value="THF_DH/CycHdrlase_NAD-bd_dom"/>
</dbReference>
<dbReference type="PRINTS" id="PR00085">
    <property type="entry name" value="THFDHDRGNASE"/>
</dbReference>
<dbReference type="SUPFAM" id="SSF53223">
    <property type="entry name" value="Aminoacid dehydrogenase-like, N-terminal domain"/>
    <property type="match status" value="1"/>
</dbReference>
<keyword evidence="8" id="KW-0511">Multifunctional enzyme</keyword>
<evidence type="ECO:0000256" key="4">
    <source>
        <dbReference type="ARBA" id="ARBA00022801"/>
    </source>
</evidence>
<name>A0A1G2E255_9BACT</name>
<proteinExistence type="predicted"/>
<evidence type="ECO:0000256" key="8">
    <source>
        <dbReference type="ARBA" id="ARBA00023268"/>
    </source>
</evidence>
<organism evidence="11 12">
    <name type="scientific">Candidatus Nealsonbacteria bacterium RIFCSPHIGHO2_01_FULL_38_55</name>
    <dbReference type="NCBI Taxonomy" id="1801664"/>
    <lineage>
        <taxon>Bacteria</taxon>
        <taxon>Candidatus Nealsoniibacteriota</taxon>
    </lineage>
</organism>